<organism evidence="4 5">
    <name type="scientific">Lamprobacter modestohalophilus</name>
    <dbReference type="NCBI Taxonomy" id="1064514"/>
    <lineage>
        <taxon>Bacteria</taxon>
        <taxon>Pseudomonadati</taxon>
        <taxon>Pseudomonadota</taxon>
        <taxon>Gammaproteobacteria</taxon>
        <taxon>Chromatiales</taxon>
        <taxon>Chromatiaceae</taxon>
        <taxon>Lamprobacter</taxon>
    </lineage>
</organism>
<feature type="domain" description="Doubled CXXCH motif" evidence="3">
    <location>
        <begin position="181"/>
        <end position="218"/>
    </location>
</feature>
<dbReference type="Proteomes" id="UP001138768">
    <property type="component" value="Unassembled WGS sequence"/>
</dbReference>
<dbReference type="InterPro" id="IPR036280">
    <property type="entry name" value="Multihaem_cyt_sf"/>
</dbReference>
<evidence type="ECO:0000259" key="3">
    <source>
        <dbReference type="Pfam" id="PF09699"/>
    </source>
</evidence>
<keyword evidence="1" id="KW-0732">Signal</keyword>
<keyword evidence="5" id="KW-1185">Reference proteome</keyword>
<keyword evidence="2" id="KW-1133">Transmembrane helix</keyword>
<dbReference type="EMBL" id="NRRY01000016">
    <property type="protein sequence ID" value="MBK1619024.1"/>
    <property type="molecule type" value="Genomic_DNA"/>
</dbReference>
<dbReference type="SUPFAM" id="SSF48695">
    <property type="entry name" value="Multiheme cytochromes"/>
    <property type="match status" value="1"/>
</dbReference>
<dbReference type="InterPro" id="IPR051829">
    <property type="entry name" value="Multiheme_Cytochr_ET"/>
</dbReference>
<feature type="transmembrane region" description="Helical" evidence="2">
    <location>
        <begin position="322"/>
        <end position="344"/>
    </location>
</feature>
<dbReference type="InterPro" id="IPR010177">
    <property type="entry name" value="Paired_CXXCH_1"/>
</dbReference>
<accession>A0A9X0W901</accession>
<dbReference type="PANTHER" id="PTHR35038">
    <property type="entry name" value="DISSIMILATORY SULFITE REDUCTASE SIRA"/>
    <property type="match status" value="1"/>
</dbReference>
<dbReference type="AlphaFoldDB" id="A0A9X0W901"/>
<evidence type="ECO:0000256" key="2">
    <source>
        <dbReference type="SAM" id="Phobius"/>
    </source>
</evidence>
<comment type="caution">
    <text evidence="4">The sequence shown here is derived from an EMBL/GenBank/DDBJ whole genome shotgun (WGS) entry which is preliminary data.</text>
</comment>
<evidence type="ECO:0000313" key="4">
    <source>
        <dbReference type="EMBL" id="MBK1619024.1"/>
    </source>
</evidence>
<dbReference type="RefSeq" id="WP_200243851.1">
    <property type="nucleotide sequence ID" value="NZ_NRRY01000016.1"/>
</dbReference>
<reference evidence="4 5" key="1">
    <citation type="journal article" date="2020" name="Microorganisms">
        <title>Osmotic Adaptation and Compatible Solute Biosynthesis of Phototrophic Bacteria as Revealed from Genome Analyses.</title>
        <authorList>
            <person name="Imhoff J.F."/>
            <person name="Rahn T."/>
            <person name="Kunzel S."/>
            <person name="Keller A."/>
            <person name="Neulinger S.C."/>
        </authorList>
    </citation>
    <scope>NUCLEOTIDE SEQUENCE [LARGE SCALE GENOMIC DNA]</scope>
    <source>
        <strain evidence="4 5">DSM 25653</strain>
    </source>
</reference>
<evidence type="ECO:0000313" key="5">
    <source>
        <dbReference type="Proteomes" id="UP001138768"/>
    </source>
</evidence>
<proteinExistence type="predicted"/>
<keyword evidence="2" id="KW-0472">Membrane</keyword>
<sequence length="352" mass="39177">MFSHPQPDSRPGTQRLAIGPRQAARRQTLTQAFLLALLVLTGSAWANPSDTVAPNTADPAAALASSAPMPKEQGLLKEDSQDCMRCHWMENMAYRDRETGKIVNLSIDRDAYSHSVHSELACSDCHDRGFSHYPHRSSSADEALNCVDCHEGRQDDGAPNLIGLKHEYDKSVHVTEGVEAFSCFSCHNPHTFHPARAGESVVDVVAETNNTCLDCHTELLTPVPKGHEWLPRPQAHWGSVRCLDCHTPLEGRIPERPSHNVLAAEDSNRLCVECHSKGSALLSQLYNYRAEQAREQDGFFSQAIYNDAYIVGMTRNPWMDRIGLTVILLMILGVAAHGLGRYYIRRRQEDSK</sequence>
<dbReference type="Gene3D" id="3.90.10.10">
    <property type="entry name" value="Cytochrome C3"/>
    <property type="match status" value="1"/>
</dbReference>
<keyword evidence="2" id="KW-0812">Transmembrane</keyword>
<evidence type="ECO:0000256" key="1">
    <source>
        <dbReference type="ARBA" id="ARBA00022729"/>
    </source>
</evidence>
<gene>
    <name evidence="4" type="ORF">CKO42_11390</name>
</gene>
<protein>
    <recommendedName>
        <fullName evidence="3">Doubled CXXCH motif domain-containing protein</fullName>
    </recommendedName>
</protein>
<dbReference type="Pfam" id="PF09699">
    <property type="entry name" value="Paired_CXXCH_1"/>
    <property type="match status" value="1"/>
</dbReference>
<name>A0A9X0W901_9GAMM</name>